<feature type="transmembrane region" description="Helical" evidence="7">
    <location>
        <begin position="95"/>
        <end position="117"/>
    </location>
</feature>
<dbReference type="PATRIC" id="fig|1030009.3.peg.2235"/>
<dbReference type="RefSeq" id="WP_012580921.1">
    <property type="nucleotide sequence ID" value="NC_017537.1"/>
</dbReference>
<evidence type="ECO:0000256" key="4">
    <source>
        <dbReference type="ARBA" id="ARBA00022692"/>
    </source>
</evidence>
<dbReference type="InterPro" id="IPR038770">
    <property type="entry name" value="Na+/solute_symporter_sf"/>
</dbReference>
<dbReference type="EMBL" id="CP002816">
    <property type="protein sequence ID" value="AEH93254.1"/>
    <property type="molecule type" value="Genomic_DNA"/>
</dbReference>
<feature type="transmembrane region" description="Helical" evidence="7">
    <location>
        <begin position="66"/>
        <end position="83"/>
    </location>
</feature>
<evidence type="ECO:0000256" key="5">
    <source>
        <dbReference type="ARBA" id="ARBA00022989"/>
    </source>
</evidence>
<name>A0A0E0UY62_LISMM</name>
<evidence type="ECO:0000256" key="1">
    <source>
        <dbReference type="ARBA" id="ARBA00004651"/>
    </source>
</evidence>
<sequence length="335" mass="35573">MSQVLFKTKTFWYGIALTFCIATLSYFLAKLPFLMILGQLVTAILIGIIIRALFPVPDKWFTGIQFSNKVILRAGIILLGFRLNLVDIYDAGWRVFLIAALCLSFGITVVYFLAKLFGVDKKLAILVACGTGICGAAAVVAISPQVKADNNQTAVAATIIALLGTIFTIVYTLIYPILPLGPDGYGIFAGATLHEIAHVIAAADPGGTGAVDMAVIVKLTRVALLVPVCFVVAKMVNAGTNNRFSWAELPVPWFIFGFLATSAINSFGIIPASITNFLVVCAYFLIAMSMGGLGLNVHLPSFGKMGGKPFAAAFIGSILLSAFGLILVLLFHLAG</sequence>
<protein>
    <recommendedName>
        <fullName evidence="10">Sulfate exporter family transporter</fullName>
    </recommendedName>
</protein>
<proteinExistence type="inferred from homology"/>
<evidence type="ECO:0008006" key="10">
    <source>
        <dbReference type="Google" id="ProtNLM"/>
    </source>
</evidence>
<feature type="transmembrane region" description="Helical" evidence="7">
    <location>
        <begin position="253"/>
        <end position="270"/>
    </location>
</feature>
<dbReference type="PANTHER" id="PTHR30106">
    <property type="entry name" value="INNER MEMBRANE PROTEIN YEIH-RELATED"/>
    <property type="match status" value="1"/>
</dbReference>
<dbReference type="AlphaFoldDB" id="A0A0E0UY62"/>
<keyword evidence="6 7" id="KW-0472">Membrane</keyword>
<evidence type="ECO:0000313" key="9">
    <source>
        <dbReference type="Proteomes" id="UP000000486"/>
    </source>
</evidence>
<dbReference type="InterPro" id="IPR018383">
    <property type="entry name" value="UPF0324_pro"/>
</dbReference>
<dbReference type="PANTHER" id="PTHR30106:SF2">
    <property type="entry name" value="UPF0324 INNER MEMBRANE PROTEIN YEIH"/>
    <property type="match status" value="1"/>
</dbReference>
<feature type="transmembrane region" description="Helical" evidence="7">
    <location>
        <begin position="277"/>
        <end position="299"/>
    </location>
</feature>
<reference evidence="8 9" key="1">
    <citation type="journal article" date="2011" name="J. Bacteriol.">
        <title>Genome sequence of the nonpathogenic Listeria monocytogenes serovar 4a strain M7.</title>
        <authorList>
            <person name="Chen J."/>
            <person name="Xia Y."/>
            <person name="Cheng C."/>
            <person name="Fang C."/>
            <person name="Shan Y."/>
            <person name="Jin G."/>
            <person name="Fang W."/>
        </authorList>
    </citation>
    <scope>NUCLEOTIDE SEQUENCE [LARGE SCALE GENOMIC DNA]</scope>
    <source>
        <strain evidence="8 9">M7</strain>
    </source>
</reference>
<dbReference type="HOGENOM" id="CLU_033541_0_1_9"/>
<feature type="transmembrane region" description="Helical" evidence="7">
    <location>
        <begin position="123"/>
        <end position="142"/>
    </location>
</feature>
<comment type="similarity">
    <text evidence="2">Belongs to the UPF0324 family.</text>
</comment>
<evidence type="ECO:0000256" key="2">
    <source>
        <dbReference type="ARBA" id="ARBA00007977"/>
    </source>
</evidence>
<keyword evidence="4 7" id="KW-0812">Transmembrane</keyword>
<feature type="transmembrane region" description="Helical" evidence="7">
    <location>
        <begin position="215"/>
        <end position="233"/>
    </location>
</feature>
<feature type="transmembrane region" description="Helical" evidence="7">
    <location>
        <begin position="12"/>
        <end position="29"/>
    </location>
</feature>
<dbReference type="Proteomes" id="UP000000486">
    <property type="component" value="Chromosome"/>
</dbReference>
<comment type="subcellular location">
    <subcellularLocation>
        <location evidence="1">Cell membrane</location>
        <topology evidence="1">Multi-pass membrane protein</topology>
    </subcellularLocation>
</comment>
<dbReference type="KEGG" id="lmq:LMM7_2249"/>
<dbReference type="Pfam" id="PF03601">
    <property type="entry name" value="Cons_hypoth698"/>
    <property type="match status" value="1"/>
</dbReference>
<gene>
    <name evidence="8" type="ordered locus">LMM7_2249</name>
</gene>
<feature type="transmembrane region" description="Helical" evidence="7">
    <location>
        <begin position="36"/>
        <end position="54"/>
    </location>
</feature>
<feature type="transmembrane region" description="Helical" evidence="7">
    <location>
        <begin position="154"/>
        <end position="178"/>
    </location>
</feature>
<evidence type="ECO:0000256" key="7">
    <source>
        <dbReference type="SAM" id="Phobius"/>
    </source>
</evidence>
<keyword evidence="3" id="KW-1003">Cell membrane</keyword>
<evidence type="ECO:0000313" key="8">
    <source>
        <dbReference type="EMBL" id="AEH93254.1"/>
    </source>
</evidence>
<keyword evidence="5 7" id="KW-1133">Transmembrane helix</keyword>
<feature type="transmembrane region" description="Helical" evidence="7">
    <location>
        <begin position="311"/>
        <end position="334"/>
    </location>
</feature>
<evidence type="ECO:0000256" key="6">
    <source>
        <dbReference type="ARBA" id="ARBA00023136"/>
    </source>
</evidence>
<dbReference type="Gene3D" id="1.20.1530.20">
    <property type="match status" value="1"/>
</dbReference>
<organism evidence="8 9">
    <name type="scientific">Listeria monocytogenes serotype 4a (strain M7)</name>
    <dbReference type="NCBI Taxonomy" id="1030009"/>
    <lineage>
        <taxon>Bacteria</taxon>
        <taxon>Bacillati</taxon>
        <taxon>Bacillota</taxon>
        <taxon>Bacilli</taxon>
        <taxon>Bacillales</taxon>
        <taxon>Listeriaceae</taxon>
        <taxon>Listeria</taxon>
    </lineage>
</organism>
<feature type="transmembrane region" description="Helical" evidence="7">
    <location>
        <begin position="184"/>
        <end position="203"/>
    </location>
</feature>
<accession>A0A0E0UY62</accession>
<evidence type="ECO:0000256" key="3">
    <source>
        <dbReference type="ARBA" id="ARBA00022475"/>
    </source>
</evidence>
<dbReference type="GO" id="GO:0005886">
    <property type="term" value="C:plasma membrane"/>
    <property type="evidence" value="ECO:0007669"/>
    <property type="project" value="UniProtKB-SubCell"/>
</dbReference>